<keyword evidence="2" id="KW-1185">Reference proteome</keyword>
<evidence type="ECO:0000313" key="1">
    <source>
        <dbReference type="EMBL" id="CAI2196235.1"/>
    </source>
</evidence>
<organism evidence="1 2">
    <name type="scientific">Funneliformis geosporum</name>
    <dbReference type="NCBI Taxonomy" id="1117311"/>
    <lineage>
        <taxon>Eukaryota</taxon>
        <taxon>Fungi</taxon>
        <taxon>Fungi incertae sedis</taxon>
        <taxon>Mucoromycota</taxon>
        <taxon>Glomeromycotina</taxon>
        <taxon>Glomeromycetes</taxon>
        <taxon>Glomerales</taxon>
        <taxon>Glomeraceae</taxon>
        <taxon>Funneliformis</taxon>
    </lineage>
</organism>
<protein>
    <submittedName>
        <fullName evidence="1">18125_t:CDS:1</fullName>
    </submittedName>
</protein>
<dbReference type="OrthoDB" id="10492064at2759"/>
<gene>
    <name evidence="1" type="ORF">FWILDA_LOCUS17476</name>
</gene>
<name>A0A9W4T8D2_9GLOM</name>
<proteinExistence type="predicted"/>
<evidence type="ECO:0000313" key="2">
    <source>
        <dbReference type="Proteomes" id="UP001153678"/>
    </source>
</evidence>
<dbReference type="AlphaFoldDB" id="A0A9W4T8D2"/>
<accession>A0A9W4T8D2</accession>
<dbReference type="EMBL" id="CAMKVN010013885">
    <property type="protein sequence ID" value="CAI2196235.1"/>
    <property type="molecule type" value="Genomic_DNA"/>
</dbReference>
<feature type="non-terminal residue" evidence="1">
    <location>
        <position position="63"/>
    </location>
</feature>
<dbReference type="Proteomes" id="UP001153678">
    <property type="component" value="Unassembled WGS sequence"/>
</dbReference>
<sequence>MNVSTESQFPMKLPRKIEYQVNKPAPTIAKTVEKQYPELSFLSDSEEIHEFYQVASGNLCLVW</sequence>
<reference evidence="1" key="1">
    <citation type="submission" date="2022-08" db="EMBL/GenBank/DDBJ databases">
        <authorList>
            <person name="Kallberg Y."/>
            <person name="Tangrot J."/>
            <person name="Rosling A."/>
        </authorList>
    </citation>
    <scope>NUCLEOTIDE SEQUENCE</scope>
    <source>
        <strain evidence="1">Wild A</strain>
    </source>
</reference>
<comment type="caution">
    <text evidence="1">The sequence shown here is derived from an EMBL/GenBank/DDBJ whole genome shotgun (WGS) entry which is preliminary data.</text>
</comment>